<dbReference type="RefSeq" id="WP_176974779.1">
    <property type="nucleotide sequence ID" value="NZ_JABZEO010000001.1"/>
</dbReference>
<sequence length="194" mass="21528">MPSFTKTAYYSDYETTVSLDVEFDETFEIDPTEYVESCTKRECGELLDAIVSENNLHDVFQHADEDTLSTLAEALSVTRQAPPPSVPIPDLNLSSSDIARIPGHMLADNITWQQLLAILLTLPYGRRAALEEAWDKLAPYNKNELATALGLSTAPPRTEPVDDALELLSDVDRNRLLGLPDTTLDHLRTLLTEA</sequence>
<evidence type="ECO:0000313" key="1">
    <source>
        <dbReference type="EMBL" id="NVZ07985.1"/>
    </source>
</evidence>
<dbReference type="EMBL" id="JABZEO010000001">
    <property type="protein sequence ID" value="NVZ07985.1"/>
    <property type="molecule type" value="Genomic_DNA"/>
</dbReference>
<gene>
    <name evidence="1" type="ORF">HW932_01760</name>
</gene>
<reference evidence="1 2" key="1">
    <citation type="submission" date="2020-06" db="EMBL/GenBank/DDBJ databases">
        <title>Whole-genome sequence of Allochromatium humboldtianum DSM 21881, type strain.</title>
        <authorList>
            <person name="Kyndt J.A."/>
            <person name="Meyer T.E."/>
        </authorList>
    </citation>
    <scope>NUCLEOTIDE SEQUENCE [LARGE SCALE GENOMIC DNA]</scope>
    <source>
        <strain evidence="1 2">DSM 21881</strain>
    </source>
</reference>
<organism evidence="1 2">
    <name type="scientific">Allochromatium humboldtianum</name>
    <dbReference type="NCBI Taxonomy" id="504901"/>
    <lineage>
        <taxon>Bacteria</taxon>
        <taxon>Pseudomonadati</taxon>
        <taxon>Pseudomonadota</taxon>
        <taxon>Gammaproteobacteria</taxon>
        <taxon>Chromatiales</taxon>
        <taxon>Chromatiaceae</taxon>
        <taxon>Allochromatium</taxon>
    </lineage>
</organism>
<evidence type="ECO:0000313" key="2">
    <source>
        <dbReference type="Proteomes" id="UP000592294"/>
    </source>
</evidence>
<name>A0A850R5B4_9GAMM</name>
<dbReference type="AlphaFoldDB" id="A0A850R5B4"/>
<dbReference type="Proteomes" id="UP000592294">
    <property type="component" value="Unassembled WGS sequence"/>
</dbReference>
<proteinExistence type="predicted"/>
<accession>A0A850R5B4</accession>
<keyword evidence="2" id="KW-1185">Reference proteome</keyword>
<protein>
    <submittedName>
        <fullName evidence="1">Uncharacterized protein</fullName>
    </submittedName>
</protein>
<comment type="caution">
    <text evidence="1">The sequence shown here is derived from an EMBL/GenBank/DDBJ whole genome shotgun (WGS) entry which is preliminary data.</text>
</comment>